<dbReference type="InterPro" id="IPR005174">
    <property type="entry name" value="KIB1-4_b-propeller"/>
</dbReference>
<dbReference type="PANTHER" id="PTHR47123">
    <property type="entry name" value="F-BOX PROTEIN SKIP23"/>
    <property type="match status" value="1"/>
</dbReference>
<proteinExistence type="predicted"/>
<evidence type="ECO:0000313" key="4">
    <source>
        <dbReference type="RefSeq" id="XP_010490520.1"/>
    </source>
</evidence>
<dbReference type="InterPro" id="IPR051304">
    <property type="entry name" value="SCF_F-box_domain"/>
</dbReference>
<dbReference type="RefSeq" id="XP_010490520.1">
    <property type="nucleotide sequence ID" value="XM_010492218.2"/>
</dbReference>
<sequence length="252" mass="28248">MTTTCQPSSCHFCDVILFNGCFFAVEKNGRTFSLHLSSLRLTLAANPVFGDAYDGDGDKKFLIESSSGGDMLLVDMISRQLDLDDLSDFEYDDVEDHGNAIATTDITLKIRVFRFVQRDQSWVQVKDLGDRMLFLADSSTFSASASDTLPLYGASVFFHGFIFNGTDLGSIGDKDVAVCDFRSQKMKLVRQHPQYANLFWPPPSWIIDKIPSPIPPEKIPSPIPPEKKRPSVGLVPVRRSARRRSQNKKYLD</sequence>
<dbReference type="Pfam" id="PF03478">
    <property type="entry name" value="Beta-prop_KIB1-4"/>
    <property type="match status" value="1"/>
</dbReference>
<feature type="domain" description="KIB1-4 beta-propeller" evidence="2">
    <location>
        <begin position="4"/>
        <end position="172"/>
    </location>
</feature>
<evidence type="ECO:0000259" key="2">
    <source>
        <dbReference type="Pfam" id="PF03478"/>
    </source>
</evidence>
<feature type="region of interest" description="Disordered" evidence="1">
    <location>
        <begin position="216"/>
        <end position="252"/>
    </location>
</feature>
<reference evidence="3" key="1">
    <citation type="journal article" date="2014" name="Nat. Commun.">
        <title>The emerging biofuel crop Camelina sativa retains a highly undifferentiated hexaploid genome structure.</title>
        <authorList>
            <person name="Kagale S."/>
            <person name="Koh C."/>
            <person name="Nixon J."/>
            <person name="Bollina V."/>
            <person name="Clarke W.E."/>
            <person name="Tuteja R."/>
            <person name="Spillane C."/>
            <person name="Robinson S.J."/>
            <person name="Links M.G."/>
            <person name="Clarke C."/>
            <person name="Higgins E.E."/>
            <person name="Huebert T."/>
            <person name="Sharpe A.G."/>
            <person name="Parkin I.A."/>
        </authorList>
    </citation>
    <scope>NUCLEOTIDE SEQUENCE [LARGE SCALE GENOMIC DNA]</scope>
    <source>
        <strain evidence="3">cv. DH55</strain>
    </source>
</reference>
<evidence type="ECO:0000256" key="1">
    <source>
        <dbReference type="SAM" id="MobiDB-lite"/>
    </source>
</evidence>
<organism evidence="3 4">
    <name type="scientific">Camelina sativa</name>
    <name type="common">False flax</name>
    <name type="synonym">Myagrum sativum</name>
    <dbReference type="NCBI Taxonomy" id="90675"/>
    <lineage>
        <taxon>Eukaryota</taxon>
        <taxon>Viridiplantae</taxon>
        <taxon>Streptophyta</taxon>
        <taxon>Embryophyta</taxon>
        <taxon>Tracheophyta</taxon>
        <taxon>Spermatophyta</taxon>
        <taxon>Magnoliopsida</taxon>
        <taxon>eudicotyledons</taxon>
        <taxon>Gunneridae</taxon>
        <taxon>Pentapetalae</taxon>
        <taxon>rosids</taxon>
        <taxon>malvids</taxon>
        <taxon>Brassicales</taxon>
        <taxon>Brassicaceae</taxon>
        <taxon>Camelineae</taxon>
        <taxon>Camelina</taxon>
    </lineage>
</organism>
<accession>A0ABM0XST5</accession>
<evidence type="ECO:0000313" key="3">
    <source>
        <dbReference type="Proteomes" id="UP000694864"/>
    </source>
</evidence>
<dbReference type="PANTHER" id="PTHR47123:SF15">
    <property type="entry name" value="F-BOX PROTEIN SKIP23"/>
    <property type="match status" value="1"/>
</dbReference>
<dbReference type="GeneID" id="104768290"/>
<protein>
    <submittedName>
        <fullName evidence="4">F-box protein SKIP23-like</fullName>
    </submittedName>
</protein>
<dbReference type="Proteomes" id="UP000694864">
    <property type="component" value="Chromosome 20"/>
</dbReference>
<reference evidence="4" key="2">
    <citation type="submission" date="2025-08" db="UniProtKB">
        <authorList>
            <consortium name="RefSeq"/>
        </authorList>
    </citation>
    <scope>IDENTIFICATION</scope>
    <source>
        <tissue evidence="4">Leaf</tissue>
    </source>
</reference>
<gene>
    <name evidence="4" type="primary">LOC104768290</name>
</gene>
<keyword evidence="3" id="KW-1185">Reference proteome</keyword>
<name>A0ABM0XST5_CAMSA</name>
<feature type="compositionally biased region" description="Basic residues" evidence="1">
    <location>
        <begin position="239"/>
        <end position="252"/>
    </location>
</feature>